<dbReference type="EMBL" id="JACCBT010000001">
    <property type="protein sequence ID" value="NYE14095.1"/>
    <property type="molecule type" value="Genomic_DNA"/>
</dbReference>
<dbReference type="AlphaFoldDB" id="A0A7Y9KE39"/>
<feature type="region of interest" description="Disordered" evidence="1">
    <location>
        <begin position="73"/>
        <end position="119"/>
    </location>
</feature>
<sequence>MNSHDRKDLAGADLTDLVNVGRAVAGYFARVGITRSAQLTGRDPIEVYEQMSAACGEALDPCLLDTIMSAVDQSATAKPNNPSPKPADWPPGAASPSSGPSTSCSAWQPTPVLGPPRPQ</sequence>
<gene>
    <name evidence="2" type="ORF">BJ999_004391</name>
</gene>
<dbReference type="Proteomes" id="UP000591272">
    <property type="component" value="Unassembled WGS sequence"/>
</dbReference>
<evidence type="ECO:0000256" key="1">
    <source>
        <dbReference type="SAM" id="MobiDB-lite"/>
    </source>
</evidence>
<proteinExistence type="predicted"/>
<dbReference type="InterPro" id="IPR021725">
    <property type="entry name" value="Cdd1"/>
</dbReference>
<feature type="compositionally biased region" description="Low complexity" evidence="1">
    <location>
        <begin position="90"/>
        <end position="106"/>
    </location>
</feature>
<reference evidence="2 3" key="1">
    <citation type="submission" date="2020-07" db="EMBL/GenBank/DDBJ databases">
        <title>Sequencing the genomes of 1000 actinobacteria strains.</title>
        <authorList>
            <person name="Klenk H.-P."/>
        </authorList>
    </citation>
    <scope>NUCLEOTIDE SEQUENCE [LARGE SCALE GENOMIC DNA]</scope>
    <source>
        <strain evidence="2 3">DSM 43461</strain>
    </source>
</reference>
<dbReference type="Pfam" id="PF11731">
    <property type="entry name" value="Cdd1"/>
    <property type="match status" value="1"/>
</dbReference>
<evidence type="ECO:0000313" key="2">
    <source>
        <dbReference type="EMBL" id="NYE14095.1"/>
    </source>
</evidence>
<accession>A0A7Y9KE39</accession>
<comment type="caution">
    <text evidence="2">The sequence shown here is derived from an EMBL/GenBank/DDBJ whole genome shotgun (WGS) entry which is preliminary data.</text>
</comment>
<dbReference type="RefSeq" id="WP_218935170.1">
    <property type="nucleotide sequence ID" value="NZ_BMRD01000022.1"/>
</dbReference>
<evidence type="ECO:0000313" key="3">
    <source>
        <dbReference type="Proteomes" id="UP000591272"/>
    </source>
</evidence>
<organism evidence="2 3">
    <name type="scientific">Actinomadura citrea</name>
    <dbReference type="NCBI Taxonomy" id="46158"/>
    <lineage>
        <taxon>Bacteria</taxon>
        <taxon>Bacillati</taxon>
        <taxon>Actinomycetota</taxon>
        <taxon>Actinomycetes</taxon>
        <taxon>Streptosporangiales</taxon>
        <taxon>Thermomonosporaceae</taxon>
        <taxon>Actinomadura</taxon>
    </lineage>
</organism>
<protein>
    <submittedName>
        <fullName evidence="2">Uncharacterized protein</fullName>
    </submittedName>
</protein>
<name>A0A7Y9KE39_9ACTN</name>
<keyword evidence="3" id="KW-1185">Reference proteome</keyword>